<keyword evidence="4 7" id="KW-0732">Signal</keyword>
<feature type="signal peptide" evidence="7">
    <location>
        <begin position="1"/>
        <end position="23"/>
    </location>
</feature>
<dbReference type="Gene3D" id="1.10.287.410">
    <property type="match status" value="1"/>
</dbReference>
<dbReference type="PROSITE" id="PS00560">
    <property type="entry name" value="CARBOXYPEPT_SER_HIS"/>
    <property type="match status" value="1"/>
</dbReference>
<dbReference type="GO" id="GO:0004185">
    <property type="term" value="F:serine-type carboxypeptidase activity"/>
    <property type="evidence" value="ECO:0007669"/>
    <property type="project" value="UniProtKB-UniRule"/>
</dbReference>
<evidence type="ECO:0000256" key="4">
    <source>
        <dbReference type="ARBA" id="ARBA00022729"/>
    </source>
</evidence>
<dbReference type="Pfam" id="PF00450">
    <property type="entry name" value="Peptidase_S10"/>
    <property type="match status" value="1"/>
</dbReference>
<dbReference type="PANTHER" id="PTHR11802:SF113">
    <property type="entry name" value="SERINE CARBOXYPEPTIDASE CTSA-4.1"/>
    <property type="match status" value="1"/>
</dbReference>
<evidence type="ECO:0000313" key="8">
    <source>
        <dbReference type="EMBL" id="AGN32976.1"/>
    </source>
</evidence>
<sequence length="466" mass="51205">MAHFARCSLIALLVAATLATAVADALYAAPLGRLREKGAGWRSCDPSVQQWSGYLDIPGHNGDKHYFYWAFGPRNKNPDAPVLLWLTGGPGCSSMLALLVENGPCWVNETTGDLNNNTYSWNNEAYVIYVDQPAGVGFSYAQKADYDTNEMEVSEDMYHFIQAFFTAHKELQKNEFFVVGESYGGHYAPATAYRINKGNRNHEGIPIRLAGLAIGNGLTDPYTQYAAYPDLAWNWCQKVLGRSCVSEDAYELMKSMVPTCQKSIEVCNAGTDITANASCAIGRFLCNPIIAVYSVTGRNSYDIRKSCDGSLCYNFDAVGKFLNREDVQKSLGVDNLEWKSCNMGVNLMFGIDWLKNFNYTVPVLLEDGIRVMVYAGDMDFICNWIGNKNWATSLLWPGKEAFNAATDKPFSAPDGSAAGLVRSAAAASTASLSFVQIYNAGHMVPMDQPAAASVMINKFMQNKPLK</sequence>
<feature type="chain" id="PRO_5005146040" description="Carboxypeptidase" evidence="7">
    <location>
        <begin position="24"/>
        <end position="466"/>
    </location>
</feature>
<reference evidence="8" key="1">
    <citation type="submission" date="2013-01" db="EMBL/GenBank/DDBJ databases">
        <title>Unveiling the Trypanosoma rangeli genome, the neglected and avirulent trypanosome of mammals.</title>
        <authorList>
            <person name="Stoco P.H."/>
            <person name="Wagner G."/>
            <person name="Gerber A."/>
            <person name="Zaha A."/>
            <person name="Monteiro K.M."/>
            <person name="Thompson C."/>
            <person name="Bartholomeu D.C."/>
            <person name="Bahia D."/>
            <person name="Loreto E."/>
            <person name="Prestes E.B."/>
            <person name="De Moraes M.H."/>
            <person name="Lueckemeyer D.D."/>
            <person name="Lima F.M."/>
            <person name="Vallejo G.A."/>
            <person name="Silveira Filho J.F."/>
            <person name="Tyler K.M."/>
            <person name="Almeida L.G."/>
            <person name="Steindel M."/>
            <person name="Ortiz M.F.D.E."/>
            <person name="Siervo M.A."/>
            <person name="Cunha O.L.D.E."/>
            <person name="Neto R."/>
            <person name="Rodrigues-Luiz G."/>
            <person name="Teixeira S.M."/>
            <person name="Silva R."/>
            <person name="Murta S.M."/>
            <person name="Sincero T.C."/>
            <person name="Mendes T.A."/>
            <person name="Urmenyi T.P."/>
            <person name="Da Rocha W.D."/>
            <person name="Vasconcellos A.T."/>
            <person name="Grisard E.C."/>
        </authorList>
    </citation>
    <scope>NUCLEOTIDE SEQUENCE</scope>
</reference>
<dbReference type="InterPro" id="IPR029058">
    <property type="entry name" value="AB_hydrolase_fold"/>
</dbReference>
<evidence type="ECO:0000256" key="3">
    <source>
        <dbReference type="ARBA" id="ARBA00022670"/>
    </source>
</evidence>
<keyword evidence="5 7" id="KW-0378">Hydrolase</keyword>
<dbReference type="SUPFAM" id="SSF53474">
    <property type="entry name" value="alpha/beta-Hydrolases"/>
    <property type="match status" value="1"/>
</dbReference>
<dbReference type="EMBL" id="KC544914">
    <property type="protein sequence ID" value="AGN32976.1"/>
    <property type="molecule type" value="Genomic_DNA"/>
</dbReference>
<comment type="similarity">
    <text evidence="1 7">Belongs to the peptidase S10 family.</text>
</comment>
<proteinExistence type="inferred from homology"/>
<organism evidence="8">
    <name type="scientific">Trypanosoma rangeli</name>
    <dbReference type="NCBI Taxonomy" id="5698"/>
    <lineage>
        <taxon>Eukaryota</taxon>
        <taxon>Discoba</taxon>
        <taxon>Euglenozoa</taxon>
        <taxon>Kinetoplastea</taxon>
        <taxon>Metakinetoplastina</taxon>
        <taxon>Trypanosomatida</taxon>
        <taxon>Trypanosomatidae</taxon>
        <taxon>Trypanosoma</taxon>
        <taxon>Herpetosoma</taxon>
    </lineage>
</organism>
<keyword evidence="3 7" id="KW-0645">Protease</keyword>
<dbReference type="InterPro" id="IPR001563">
    <property type="entry name" value="Peptidase_S10"/>
</dbReference>
<dbReference type="GO" id="GO:0006508">
    <property type="term" value="P:proteolysis"/>
    <property type="evidence" value="ECO:0007669"/>
    <property type="project" value="UniProtKB-KW"/>
</dbReference>
<evidence type="ECO:0000256" key="1">
    <source>
        <dbReference type="ARBA" id="ARBA00009431"/>
    </source>
</evidence>
<evidence type="ECO:0000256" key="6">
    <source>
        <dbReference type="ARBA" id="ARBA00023180"/>
    </source>
</evidence>
<keyword evidence="6" id="KW-0325">Glycoprotein</keyword>
<evidence type="ECO:0000256" key="2">
    <source>
        <dbReference type="ARBA" id="ARBA00022645"/>
    </source>
</evidence>
<accession>R9TNL5</accession>
<evidence type="ECO:0000256" key="5">
    <source>
        <dbReference type="ARBA" id="ARBA00022801"/>
    </source>
</evidence>
<name>R9TNL5_TRYRA</name>
<dbReference type="InterPro" id="IPR033124">
    <property type="entry name" value="Ser_caboxypep_his_AS"/>
</dbReference>
<dbReference type="PANTHER" id="PTHR11802">
    <property type="entry name" value="SERINE PROTEASE FAMILY S10 SERINE CARBOXYPEPTIDASE"/>
    <property type="match status" value="1"/>
</dbReference>
<protein>
    <recommendedName>
        <fullName evidence="7">Carboxypeptidase</fullName>
        <ecNumber evidence="7">3.4.16.-</ecNumber>
    </recommendedName>
</protein>
<dbReference type="PRINTS" id="PR00724">
    <property type="entry name" value="CRBOXYPTASEC"/>
</dbReference>
<evidence type="ECO:0000256" key="7">
    <source>
        <dbReference type="RuleBase" id="RU361156"/>
    </source>
</evidence>
<keyword evidence="2 7" id="KW-0121">Carboxypeptidase</keyword>
<dbReference type="AlphaFoldDB" id="R9TNL5"/>
<dbReference type="PROSITE" id="PS00131">
    <property type="entry name" value="CARBOXYPEPT_SER_SER"/>
    <property type="match status" value="1"/>
</dbReference>
<dbReference type="InterPro" id="IPR018202">
    <property type="entry name" value="Ser_caboxypep_ser_AS"/>
</dbReference>
<dbReference type="EC" id="3.4.16.-" evidence="7"/>
<dbReference type="Gene3D" id="3.40.50.1820">
    <property type="entry name" value="alpha/beta hydrolase"/>
    <property type="match status" value="1"/>
</dbReference>